<dbReference type="InterPro" id="IPR046341">
    <property type="entry name" value="SET_dom_sf"/>
</dbReference>
<dbReference type="AlphaFoldDB" id="A0A8H8BR68"/>
<dbReference type="InterPro" id="IPR001214">
    <property type="entry name" value="SET_dom"/>
</dbReference>
<proteinExistence type="predicted"/>
<evidence type="ECO:0000313" key="3">
    <source>
        <dbReference type="Proteomes" id="UP000664132"/>
    </source>
</evidence>
<reference evidence="2" key="1">
    <citation type="submission" date="2021-02" db="EMBL/GenBank/DDBJ databases">
        <title>Genome sequence Cadophora malorum strain M34.</title>
        <authorList>
            <person name="Stefanovic E."/>
            <person name="Vu D."/>
            <person name="Scully C."/>
            <person name="Dijksterhuis J."/>
            <person name="Roader J."/>
            <person name="Houbraken J."/>
        </authorList>
    </citation>
    <scope>NUCLEOTIDE SEQUENCE</scope>
    <source>
        <strain evidence="2">M34</strain>
    </source>
</reference>
<accession>A0A8H8BR68</accession>
<name>A0A8H8BR68_9HELO</name>
<comment type="caution">
    <text evidence="2">The sequence shown here is derived from an EMBL/GenBank/DDBJ whole genome shotgun (WGS) entry which is preliminary data.</text>
</comment>
<dbReference type="Gene3D" id="3.90.1410.10">
    <property type="entry name" value="set domain protein methyltransferase, domain 1"/>
    <property type="match status" value="1"/>
</dbReference>
<dbReference type="GO" id="GO:0005634">
    <property type="term" value="C:nucleus"/>
    <property type="evidence" value="ECO:0007669"/>
    <property type="project" value="TreeGrafter"/>
</dbReference>
<feature type="domain" description="SET" evidence="1">
    <location>
        <begin position="24"/>
        <end position="276"/>
    </location>
</feature>
<organism evidence="2 3">
    <name type="scientific">Cadophora malorum</name>
    <dbReference type="NCBI Taxonomy" id="108018"/>
    <lineage>
        <taxon>Eukaryota</taxon>
        <taxon>Fungi</taxon>
        <taxon>Dikarya</taxon>
        <taxon>Ascomycota</taxon>
        <taxon>Pezizomycotina</taxon>
        <taxon>Leotiomycetes</taxon>
        <taxon>Helotiales</taxon>
        <taxon>Ploettnerulaceae</taxon>
        <taxon>Cadophora</taxon>
    </lineage>
</organism>
<dbReference type="SUPFAM" id="SSF82199">
    <property type="entry name" value="SET domain"/>
    <property type="match status" value="1"/>
</dbReference>
<dbReference type="EMBL" id="JAFJYH010000057">
    <property type="protein sequence ID" value="KAG4421955.1"/>
    <property type="molecule type" value="Genomic_DNA"/>
</dbReference>
<dbReference type="GO" id="GO:0016279">
    <property type="term" value="F:protein-lysine N-methyltransferase activity"/>
    <property type="evidence" value="ECO:0007669"/>
    <property type="project" value="TreeGrafter"/>
</dbReference>
<gene>
    <name evidence="2" type="ORF">IFR04_004934</name>
</gene>
<keyword evidence="3" id="KW-1185">Reference proteome</keyword>
<evidence type="ECO:0000313" key="2">
    <source>
        <dbReference type="EMBL" id="KAG4421955.1"/>
    </source>
</evidence>
<dbReference type="PANTHER" id="PTHR13271">
    <property type="entry name" value="UNCHARACTERIZED PUTATIVE METHYLTRANSFERASE"/>
    <property type="match status" value="1"/>
</dbReference>
<dbReference type="PANTHER" id="PTHR13271:SF146">
    <property type="entry name" value="SET DOMAIN-CONTAINING PROTEIN"/>
    <property type="match status" value="1"/>
</dbReference>
<dbReference type="PROSITE" id="PS50280">
    <property type="entry name" value="SET"/>
    <property type="match status" value="1"/>
</dbReference>
<dbReference type="InterPro" id="IPR050600">
    <property type="entry name" value="SETD3_SETD6_MTase"/>
</dbReference>
<dbReference type="OrthoDB" id="42889at2759"/>
<protein>
    <recommendedName>
        <fullName evidence="1">SET domain-containing protein</fullName>
    </recommendedName>
</protein>
<dbReference type="Proteomes" id="UP000664132">
    <property type="component" value="Unassembled WGS sequence"/>
</dbReference>
<evidence type="ECO:0000259" key="1">
    <source>
        <dbReference type="PROSITE" id="PS50280"/>
    </source>
</evidence>
<sequence>MDVTAPLIQALAGWAQEHGTSLAPDVEVYQDPVTGLSFRARQNIPPGTKMVDCSFRTTLSYLNTIELCSSFQTRSLPFPPEFIDCLNADDPNIIGHFFLMQQYLLGQESFWWPYIRLLPQPNSPESLGLPVWWPETDFEFLNGTNAEPPVKKRKALWEEEWKQGIALLGSGFEYHDKYTYHLYQWAASIFGSRSFRASLTIPPESISGSQKPYEVSPLILEHIRKDRFSVLLPLMDIGNHNGINQVDWSRDSVSGHFSLSNRDLITQGSQIYNFYGDKSNSELLVAYGFMLPGTERDAVNLRLTPSPDVVQLRRCQAFHVVDLNQPEQEFMFNVRISKDEVRHGKGLSQLDMFSPGLVDTMSCMLANKRERRFLLANLTYSLEQDPDVFSTSMSRNMIFVLRILHDKLRYEVSRIEQCGRDLGEPKTPNQHIAIEYRNRQIKVLQAAIPSISTILQSAFSYSSFCQHAPHSAVPARDDFISLHNHVECLSLECAFNWLHENYPNISSRVSHLISEDQEEPLPLDWAILVEDWDHTYWTVWIYLVWMLWLQSKTAFETRHVDLANWITAMNKSYDEALSSDGDVATLYADSTEQETIDFMVQNIAKLPILATSPLSPDATERLRNFASFVANEEVLPASRQMMNGSQAGEILEQKLLCVSKVGQEKRVQERGPWAMFLSTLSA</sequence>